<accession>A0A1T5BHJ9</accession>
<organism evidence="1 2">
    <name type="scientific">Dyadobacter psychrophilus</name>
    <dbReference type="NCBI Taxonomy" id="651661"/>
    <lineage>
        <taxon>Bacteria</taxon>
        <taxon>Pseudomonadati</taxon>
        <taxon>Bacteroidota</taxon>
        <taxon>Cytophagia</taxon>
        <taxon>Cytophagales</taxon>
        <taxon>Spirosomataceae</taxon>
        <taxon>Dyadobacter</taxon>
    </lineage>
</organism>
<evidence type="ECO:0000313" key="1">
    <source>
        <dbReference type="EMBL" id="SKB46480.1"/>
    </source>
</evidence>
<proteinExistence type="predicted"/>
<dbReference type="AlphaFoldDB" id="A0A1T5BHJ9"/>
<dbReference type="Proteomes" id="UP000190897">
    <property type="component" value="Unassembled WGS sequence"/>
</dbReference>
<protein>
    <submittedName>
        <fullName evidence="1">Uncharacterized protein</fullName>
    </submittedName>
</protein>
<keyword evidence="2" id="KW-1185">Reference proteome</keyword>
<reference evidence="2" key="1">
    <citation type="submission" date="2017-02" db="EMBL/GenBank/DDBJ databases">
        <authorList>
            <person name="Varghese N."/>
            <person name="Submissions S."/>
        </authorList>
    </citation>
    <scope>NUCLEOTIDE SEQUENCE [LARGE SCALE GENOMIC DNA]</scope>
    <source>
        <strain evidence="2">DSM 22270</strain>
    </source>
</reference>
<dbReference type="EMBL" id="FUZA01000001">
    <property type="protein sequence ID" value="SKB46480.1"/>
    <property type="molecule type" value="Genomic_DNA"/>
</dbReference>
<dbReference type="RefSeq" id="WP_082212932.1">
    <property type="nucleotide sequence ID" value="NZ_FUZA01000001.1"/>
</dbReference>
<sequence>MYEIHTKSLRKESPLTGELIDRRGIILRNFDIKPHEITRLETFGLPEDLYIFTDRDQSGYRLFSQKLIVQKQSIYSQTLVQL</sequence>
<evidence type="ECO:0000313" key="2">
    <source>
        <dbReference type="Proteomes" id="UP000190897"/>
    </source>
</evidence>
<gene>
    <name evidence="1" type="ORF">SAMN05660293_00334</name>
</gene>
<name>A0A1T5BHJ9_9BACT</name>